<keyword evidence="2" id="KW-1185">Reference proteome</keyword>
<organism evidence="1 2">
    <name type="scientific">Effusibacillus consociatus</name>
    <dbReference type="NCBI Taxonomy" id="1117041"/>
    <lineage>
        <taxon>Bacteria</taxon>
        <taxon>Bacillati</taxon>
        <taxon>Bacillota</taxon>
        <taxon>Bacilli</taxon>
        <taxon>Bacillales</taxon>
        <taxon>Alicyclobacillaceae</taxon>
        <taxon>Effusibacillus</taxon>
    </lineage>
</organism>
<accession>A0ABV9PXW7</accession>
<reference evidence="2" key="1">
    <citation type="journal article" date="2019" name="Int. J. Syst. Evol. Microbiol.">
        <title>The Global Catalogue of Microorganisms (GCM) 10K type strain sequencing project: providing services to taxonomists for standard genome sequencing and annotation.</title>
        <authorList>
            <consortium name="The Broad Institute Genomics Platform"/>
            <consortium name="The Broad Institute Genome Sequencing Center for Infectious Disease"/>
            <person name="Wu L."/>
            <person name="Ma J."/>
        </authorList>
    </citation>
    <scope>NUCLEOTIDE SEQUENCE [LARGE SCALE GENOMIC DNA]</scope>
    <source>
        <strain evidence="2">WYCCWR 12678</strain>
    </source>
</reference>
<dbReference type="EMBL" id="JBHSHC010000028">
    <property type="protein sequence ID" value="MFC4766660.1"/>
    <property type="molecule type" value="Genomic_DNA"/>
</dbReference>
<comment type="caution">
    <text evidence="1">The sequence shown here is derived from an EMBL/GenBank/DDBJ whole genome shotgun (WGS) entry which is preliminary data.</text>
</comment>
<sequence length="72" mass="8258">MANATPVLEQFWDQTLKTMPKKEVQAFLKEIGVNLPTANLSDDEVRKVLYGFLAQMDESLQESAIEMLRKKE</sequence>
<name>A0ABV9PXW7_9BACL</name>
<proteinExistence type="predicted"/>
<protein>
    <submittedName>
        <fullName evidence="1">Uncharacterized protein</fullName>
    </submittedName>
</protein>
<dbReference type="RefSeq" id="WP_380024558.1">
    <property type="nucleotide sequence ID" value="NZ_JBHSHC010000028.1"/>
</dbReference>
<gene>
    <name evidence="1" type="ORF">ACFO8Q_04610</name>
</gene>
<dbReference type="Proteomes" id="UP001596002">
    <property type="component" value="Unassembled WGS sequence"/>
</dbReference>
<evidence type="ECO:0000313" key="1">
    <source>
        <dbReference type="EMBL" id="MFC4766660.1"/>
    </source>
</evidence>
<evidence type="ECO:0000313" key="2">
    <source>
        <dbReference type="Proteomes" id="UP001596002"/>
    </source>
</evidence>